<organism evidence="3 4">
    <name type="scientific">Kingdonia uniflora</name>
    <dbReference type="NCBI Taxonomy" id="39325"/>
    <lineage>
        <taxon>Eukaryota</taxon>
        <taxon>Viridiplantae</taxon>
        <taxon>Streptophyta</taxon>
        <taxon>Embryophyta</taxon>
        <taxon>Tracheophyta</taxon>
        <taxon>Spermatophyta</taxon>
        <taxon>Magnoliopsida</taxon>
        <taxon>Ranunculales</taxon>
        <taxon>Circaeasteraceae</taxon>
        <taxon>Kingdonia</taxon>
    </lineage>
</organism>
<keyword evidence="4" id="KW-1185">Reference proteome</keyword>
<gene>
    <name evidence="3" type="ORF">GIB67_019679</name>
</gene>
<dbReference type="AlphaFoldDB" id="A0A7J7MJT6"/>
<dbReference type="InterPro" id="IPR049224">
    <property type="entry name" value="DUF6821"/>
</dbReference>
<dbReference type="PANTHER" id="PTHR33646:SF2">
    <property type="entry name" value="F20H23.8 PROTEIN"/>
    <property type="match status" value="1"/>
</dbReference>
<dbReference type="InterPro" id="IPR045883">
    <property type="entry name" value="At4g13530-like"/>
</dbReference>
<evidence type="ECO:0000259" key="2">
    <source>
        <dbReference type="Pfam" id="PF20705"/>
    </source>
</evidence>
<evidence type="ECO:0000313" key="3">
    <source>
        <dbReference type="EMBL" id="KAF6155153.1"/>
    </source>
</evidence>
<dbReference type="PANTHER" id="PTHR33646">
    <property type="entry name" value="GB|AAF00631.1"/>
    <property type="match status" value="1"/>
</dbReference>
<dbReference type="OrthoDB" id="766965at2759"/>
<proteinExistence type="predicted"/>
<dbReference type="EMBL" id="JACGCM010001428">
    <property type="protein sequence ID" value="KAF6155153.1"/>
    <property type="molecule type" value="Genomic_DNA"/>
</dbReference>
<reference evidence="3 4" key="1">
    <citation type="journal article" date="2020" name="IScience">
        <title>Genome Sequencing of the Endangered Kingdonia uniflora (Circaeasteraceae, Ranunculales) Reveals Potential Mechanisms of Evolutionary Specialization.</title>
        <authorList>
            <person name="Sun Y."/>
            <person name="Deng T."/>
            <person name="Zhang A."/>
            <person name="Moore M.J."/>
            <person name="Landis J.B."/>
            <person name="Lin N."/>
            <person name="Zhang H."/>
            <person name="Zhang X."/>
            <person name="Huang J."/>
            <person name="Zhang X."/>
            <person name="Sun H."/>
            <person name="Wang H."/>
        </authorList>
    </citation>
    <scope>NUCLEOTIDE SEQUENCE [LARGE SCALE GENOMIC DNA]</scope>
    <source>
        <strain evidence="3">TB1705</strain>
        <tissue evidence="3">Leaf</tissue>
    </source>
</reference>
<keyword evidence="1" id="KW-1133">Transmembrane helix</keyword>
<protein>
    <recommendedName>
        <fullName evidence="2">DUF6821 domain-containing protein</fullName>
    </recommendedName>
</protein>
<keyword evidence="1" id="KW-0812">Transmembrane</keyword>
<dbReference type="Proteomes" id="UP000541444">
    <property type="component" value="Unassembled WGS sequence"/>
</dbReference>
<evidence type="ECO:0000313" key="4">
    <source>
        <dbReference type="Proteomes" id="UP000541444"/>
    </source>
</evidence>
<name>A0A7J7MJT6_9MAGN</name>
<evidence type="ECO:0000256" key="1">
    <source>
        <dbReference type="SAM" id="Phobius"/>
    </source>
</evidence>
<feature type="domain" description="DUF6821" evidence="2">
    <location>
        <begin position="107"/>
        <end position="287"/>
    </location>
</feature>
<dbReference type="Pfam" id="PF20705">
    <property type="entry name" value="DUF6821"/>
    <property type="match status" value="1"/>
</dbReference>
<sequence length="287" mass="32011">MEKVMDLDDWEFIPSDGFFLDDFGTSRRKKGGLFAKQTGFDRKGDIDMNEFISPSPRPLENAKFSSLEGTHTKQHVPTLIPLEPRVLVTLEHDLPKLPPISPKKTCDQDTISQVYYKKIKEPEFADMKMKSPKSETMNFKSQFEPEPLRFEQKQEVIMVPHEAKTEKSEIVATKNNMTSCGGGGGGDDHDGGINLWGWRLGGIGTLCYIGVAAATICIFIVGNKGKNKGHHHHQKIQYQIYSDDKKVIKQVVQHHQQNRLNQAISAVGGGLALSGAHITWGGHYNGL</sequence>
<comment type="caution">
    <text evidence="3">The sequence shown here is derived from an EMBL/GenBank/DDBJ whole genome shotgun (WGS) entry which is preliminary data.</text>
</comment>
<accession>A0A7J7MJT6</accession>
<keyword evidence="1" id="KW-0472">Membrane</keyword>
<feature type="transmembrane region" description="Helical" evidence="1">
    <location>
        <begin position="196"/>
        <end position="221"/>
    </location>
</feature>